<evidence type="ECO:0000313" key="13">
    <source>
        <dbReference type="EMBL" id="REC61857.1"/>
    </source>
</evidence>
<dbReference type="InterPro" id="IPR013826">
    <property type="entry name" value="Topo_IA_cen_sub3"/>
</dbReference>
<dbReference type="InterPro" id="IPR003601">
    <property type="entry name" value="Topo_IA_2"/>
</dbReference>
<dbReference type="Gene3D" id="3.40.50.140">
    <property type="match status" value="1"/>
</dbReference>
<dbReference type="GO" id="GO:0006281">
    <property type="term" value="P:DNA repair"/>
    <property type="evidence" value="ECO:0007669"/>
    <property type="project" value="TreeGrafter"/>
</dbReference>
<dbReference type="InterPro" id="IPR003602">
    <property type="entry name" value="Topo_IA_DNA-bd_dom"/>
</dbReference>
<dbReference type="AlphaFoldDB" id="A0A3D9C7I3"/>
<dbReference type="EMBL" id="QNVT01000012">
    <property type="protein sequence ID" value="REC61857.1"/>
    <property type="molecule type" value="Genomic_DNA"/>
</dbReference>
<keyword evidence="4" id="KW-0799">Topoisomerase</keyword>
<dbReference type="PROSITE" id="PS52039">
    <property type="entry name" value="TOPO_IA_2"/>
    <property type="match status" value="1"/>
</dbReference>
<evidence type="ECO:0000256" key="4">
    <source>
        <dbReference type="ARBA" id="ARBA00023029"/>
    </source>
</evidence>
<dbReference type="Pfam" id="PF01751">
    <property type="entry name" value="Toprim"/>
    <property type="match status" value="1"/>
</dbReference>
<dbReference type="CDD" id="cd03362">
    <property type="entry name" value="TOPRIM_TopoIA_TopoIII"/>
    <property type="match status" value="1"/>
</dbReference>
<dbReference type="GO" id="GO:0006265">
    <property type="term" value="P:DNA topological change"/>
    <property type="evidence" value="ECO:0007669"/>
    <property type="project" value="InterPro"/>
</dbReference>
<evidence type="ECO:0000256" key="8">
    <source>
        <dbReference type="ARBA" id="ARBA00031985"/>
    </source>
</evidence>
<feature type="domain" description="Toprim" evidence="11">
    <location>
        <begin position="1"/>
        <end position="141"/>
    </location>
</feature>
<evidence type="ECO:0000259" key="11">
    <source>
        <dbReference type="PROSITE" id="PS50880"/>
    </source>
</evidence>
<dbReference type="PRINTS" id="PR00417">
    <property type="entry name" value="PRTPISMRASEI"/>
</dbReference>
<dbReference type="SMART" id="SM00437">
    <property type="entry name" value="TOP1Ac"/>
    <property type="match status" value="1"/>
</dbReference>
<dbReference type="PANTHER" id="PTHR11390">
    <property type="entry name" value="PROKARYOTIC DNA TOPOISOMERASE"/>
    <property type="match status" value="1"/>
</dbReference>
<keyword evidence="6 13" id="KW-0413">Isomerase</keyword>
<evidence type="ECO:0000259" key="12">
    <source>
        <dbReference type="PROSITE" id="PS52039"/>
    </source>
</evidence>
<protein>
    <recommendedName>
        <fullName evidence="3">DNA topoisomerase</fullName>
        <ecNumber evidence="3">5.6.2.1</ecNumber>
    </recommendedName>
    <alternativeName>
        <fullName evidence="10">Omega-protein</fullName>
    </alternativeName>
    <alternativeName>
        <fullName evidence="9">Relaxing enzyme</fullName>
    </alternativeName>
    <alternativeName>
        <fullName evidence="7">Swivelase</fullName>
    </alternativeName>
    <alternativeName>
        <fullName evidence="8">Untwisting enzyme</fullName>
    </alternativeName>
</protein>
<dbReference type="GO" id="GO:0006310">
    <property type="term" value="P:DNA recombination"/>
    <property type="evidence" value="ECO:0007669"/>
    <property type="project" value="TreeGrafter"/>
</dbReference>
<evidence type="ECO:0000256" key="3">
    <source>
        <dbReference type="ARBA" id="ARBA00012891"/>
    </source>
</evidence>
<organism evidence="13 14">
    <name type="scientific">Chryseobacterium pennae</name>
    <dbReference type="NCBI Taxonomy" id="2258962"/>
    <lineage>
        <taxon>Bacteria</taxon>
        <taxon>Pseudomonadati</taxon>
        <taxon>Bacteroidota</taxon>
        <taxon>Flavobacteriia</taxon>
        <taxon>Flavobacteriales</taxon>
        <taxon>Weeksellaceae</taxon>
        <taxon>Chryseobacterium group</taxon>
        <taxon>Chryseobacterium</taxon>
    </lineage>
</organism>
<dbReference type="InterPro" id="IPR000380">
    <property type="entry name" value="Topo_IA"/>
</dbReference>
<dbReference type="InterPro" id="IPR013825">
    <property type="entry name" value="Topo_IA_cen_sub2"/>
</dbReference>
<dbReference type="CDD" id="cd00186">
    <property type="entry name" value="TOP1Ac"/>
    <property type="match status" value="1"/>
</dbReference>
<feature type="domain" description="Topo IA-type catalytic" evidence="12">
    <location>
        <begin position="158"/>
        <end position="589"/>
    </location>
</feature>
<dbReference type="InterPro" id="IPR013824">
    <property type="entry name" value="Topo_IA_cen_sub1"/>
</dbReference>
<name>A0A3D9C7I3_9FLAO</name>
<reference evidence="14" key="1">
    <citation type="submission" date="2018-06" db="EMBL/GenBank/DDBJ databases">
        <authorList>
            <person name="Lum Nde A."/>
            <person name="Hugo C."/>
        </authorList>
    </citation>
    <scope>NUCLEOTIDE SEQUENCE [LARGE SCALE GENOMIC DNA]</scope>
    <source>
        <strain evidence="14">1_F178</strain>
    </source>
</reference>
<keyword evidence="14" id="KW-1185">Reference proteome</keyword>
<dbReference type="Gene3D" id="2.70.20.10">
    <property type="entry name" value="Topoisomerase I, domain 3"/>
    <property type="match status" value="1"/>
</dbReference>
<dbReference type="GO" id="GO:0043597">
    <property type="term" value="C:cytoplasmic replication fork"/>
    <property type="evidence" value="ECO:0007669"/>
    <property type="project" value="TreeGrafter"/>
</dbReference>
<gene>
    <name evidence="13" type="ORF">DRF65_14085</name>
</gene>
<evidence type="ECO:0000256" key="10">
    <source>
        <dbReference type="ARBA" id="ARBA00032877"/>
    </source>
</evidence>
<dbReference type="Gene3D" id="1.10.460.10">
    <property type="entry name" value="Topoisomerase I, domain 2"/>
    <property type="match status" value="1"/>
</dbReference>
<dbReference type="PANTHER" id="PTHR11390:SF21">
    <property type="entry name" value="DNA TOPOISOMERASE 3-ALPHA"/>
    <property type="match status" value="1"/>
</dbReference>
<dbReference type="SMART" id="SM00436">
    <property type="entry name" value="TOP1Bc"/>
    <property type="match status" value="1"/>
</dbReference>
<evidence type="ECO:0000256" key="5">
    <source>
        <dbReference type="ARBA" id="ARBA00023125"/>
    </source>
</evidence>
<evidence type="ECO:0000256" key="7">
    <source>
        <dbReference type="ARBA" id="ARBA00030003"/>
    </source>
</evidence>
<evidence type="ECO:0000313" key="14">
    <source>
        <dbReference type="Proteomes" id="UP000256686"/>
    </source>
</evidence>
<dbReference type="InterPro" id="IPR034144">
    <property type="entry name" value="TOPRIM_TopoIII"/>
</dbReference>
<evidence type="ECO:0000256" key="2">
    <source>
        <dbReference type="ARBA" id="ARBA00009446"/>
    </source>
</evidence>
<dbReference type="GO" id="GO:0003677">
    <property type="term" value="F:DNA binding"/>
    <property type="evidence" value="ECO:0007669"/>
    <property type="project" value="UniProtKB-KW"/>
</dbReference>
<evidence type="ECO:0000256" key="1">
    <source>
        <dbReference type="ARBA" id="ARBA00000213"/>
    </source>
</evidence>
<comment type="caution">
    <text evidence="13">The sequence shown here is derived from an EMBL/GenBank/DDBJ whole genome shotgun (WGS) entry which is preliminary data.</text>
</comment>
<dbReference type="Gene3D" id="1.10.290.10">
    <property type="entry name" value="Topoisomerase I, domain 4"/>
    <property type="match status" value="1"/>
</dbReference>
<dbReference type="Proteomes" id="UP000256686">
    <property type="component" value="Unassembled WGS sequence"/>
</dbReference>
<comment type="catalytic activity">
    <reaction evidence="1">
        <text>ATP-independent breakage of single-stranded DNA, followed by passage and rejoining.</text>
        <dbReference type="EC" id="5.6.2.1"/>
    </reaction>
</comment>
<evidence type="ECO:0000256" key="9">
    <source>
        <dbReference type="ARBA" id="ARBA00032235"/>
    </source>
</evidence>
<proteinExistence type="inferred from homology"/>
<dbReference type="SMART" id="SM00493">
    <property type="entry name" value="TOPRIM"/>
    <property type="match status" value="1"/>
</dbReference>
<dbReference type="EC" id="5.6.2.1" evidence="3"/>
<accession>A0A3D9C7I3</accession>
<dbReference type="Pfam" id="PF01131">
    <property type="entry name" value="Topoisom_bac"/>
    <property type="match status" value="1"/>
</dbReference>
<dbReference type="InterPro" id="IPR006171">
    <property type="entry name" value="TOPRIM_dom"/>
</dbReference>
<dbReference type="InterPro" id="IPR013497">
    <property type="entry name" value="Topo_IA_cen"/>
</dbReference>
<comment type="similarity">
    <text evidence="2">Belongs to the type IA topoisomerase family.</text>
</comment>
<evidence type="ECO:0000256" key="6">
    <source>
        <dbReference type="ARBA" id="ARBA00023235"/>
    </source>
</evidence>
<dbReference type="PROSITE" id="PS50880">
    <property type="entry name" value="TOPRIM"/>
    <property type="match status" value="1"/>
</dbReference>
<sequence>MKAIIAEKPSVAHELARIVGASEKKDGYWEGNSFLVTWAFGHLVGLAMPENYGVKGFSRESLPIIPAEFILTIRKIKAEKGYMDDPGSKKQLDVIREIFERCESIIVATDAGREGEVIFRYIYEYLECQKPFERLWISSLTEKAIINGLENLKDGNDFDGLYHAGRERSQADWLIGINSTQALTTSLGDGLYSLGRVQTPTLGLICKRYSENKKFEIKNYYQIGLEHQKEGISFKSVSGDKWEDKGKTESIIRSIEREGSVEIKEVTTKEGTLQAPLLYDLTALQKEANRKLGFSADKTLKIAQSLYEKKFITYPRTGSKYIPEDVWPEIAGLVLALKVRSSCKEAVEKVKWERYNRHIVNDVKVTDHHGILVTENIPTQLEASENALYDMIALRFLESISPACYREITNVTLSVLHYDFGLKGIRVTSPGWKVIGGNFEDEDEDSILNLPSLKGGADLRIECTVLLSRKTKPPALYTEAELLAAMENAGNTIDNQEERKALKNIGIGTPATRASVIETLLGRGYIVRDKKSLVPTEKGLLVYNIVAEKTIANVGMTAQWELAFEKIQNNEMKAIDFHQELEKLTKEITSELLEVPASSMAHADLYCPQCGNKAFIREKVVKCSTEECGWFIFRNVCGVQLSYKDIESLLTKKRTPLIRKMISKNKNVFDAFIKLEADGSTSFEFEPKKKRKFR</sequence>
<dbReference type="RefSeq" id="WP_115971395.1">
    <property type="nucleotide sequence ID" value="NZ_QNVT01000012.1"/>
</dbReference>
<dbReference type="InterPro" id="IPR025589">
    <property type="entry name" value="Toprim_C_rpt"/>
</dbReference>
<dbReference type="SUPFAM" id="SSF56712">
    <property type="entry name" value="Prokaryotic type I DNA topoisomerase"/>
    <property type="match status" value="1"/>
</dbReference>
<dbReference type="GO" id="GO:0003917">
    <property type="term" value="F:DNA topoisomerase type I (single strand cut, ATP-independent) activity"/>
    <property type="evidence" value="ECO:0007669"/>
    <property type="project" value="UniProtKB-EC"/>
</dbReference>
<keyword evidence="5" id="KW-0238">DNA-binding</keyword>
<dbReference type="InterPro" id="IPR023405">
    <property type="entry name" value="Topo_IA_core_domain"/>
</dbReference>
<dbReference type="Pfam" id="PF13342">
    <property type="entry name" value="Toprim_Crpt"/>
    <property type="match status" value="1"/>
</dbReference>